<dbReference type="SUPFAM" id="SSF52540">
    <property type="entry name" value="P-loop containing nucleoside triphosphate hydrolases"/>
    <property type="match status" value="1"/>
</dbReference>
<comment type="similarity">
    <text evidence="1">Belongs to the AAA ATPase family.</text>
</comment>
<dbReference type="Pfam" id="PF00004">
    <property type="entry name" value="AAA"/>
    <property type="match status" value="1"/>
</dbReference>
<dbReference type="InterPro" id="IPR027417">
    <property type="entry name" value="P-loop_NTPase"/>
</dbReference>
<dbReference type="Gene3D" id="6.10.280.40">
    <property type="match status" value="1"/>
</dbReference>
<dbReference type="Proteomes" id="UP001295469">
    <property type="component" value="Chromosome A07"/>
</dbReference>
<organism evidence="5">
    <name type="scientific">Brassica napus</name>
    <name type="common">Rape</name>
    <dbReference type="NCBI Taxonomy" id="3708"/>
    <lineage>
        <taxon>Eukaryota</taxon>
        <taxon>Viridiplantae</taxon>
        <taxon>Streptophyta</taxon>
        <taxon>Embryophyta</taxon>
        <taxon>Tracheophyta</taxon>
        <taxon>Spermatophyta</taxon>
        <taxon>Magnoliopsida</taxon>
        <taxon>eudicotyledons</taxon>
        <taxon>Gunneridae</taxon>
        <taxon>Pentapetalae</taxon>
        <taxon>rosids</taxon>
        <taxon>malvids</taxon>
        <taxon>Brassicales</taxon>
        <taxon>Brassicaceae</taxon>
        <taxon>Brassiceae</taxon>
        <taxon>Brassica</taxon>
    </lineage>
</organism>
<dbReference type="InterPro" id="IPR003960">
    <property type="entry name" value="ATPase_AAA_CS"/>
</dbReference>
<dbReference type="PaxDb" id="3708-A0A078JSD9"/>
<name>A0A078JSD9_BRANA</name>
<dbReference type="EMBL" id="LK042410">
    <property type="protein sequence ID" value="CDY70533.1"/>
    <property type="molecule type" value="Genomic_DNA"/>
</dbReference>
<accession>A0A078JSD9</accession>
<dbReference type="InterPro" id="IPR058017">
    <property type="entry name" value="At3g28540-like_C"/>
</dbReference>
<evidence type="ECO:0000256" key="1">
    <source>
        <dbReference type="RuleBase" id="RU003651"/>
    </source>
</evidence>
<dbReference type="STRING" id="3708.A0A078JSD9"/>
<keyword evidence="1" id="KW-0547">Nucleotide-binding</keyword>
<evidence type="ECO:0000313" key="5">
    <source>
        <dbReference type="EMBL" id="CDY70533.1"/>
    </source>
</evidence>
<dbReference type="PROSITE" id="PS00674">
    <property type="entry name" value="AAA"/>
    <property type="match status" value="1"/>
</dbReference>
<feature type="domain" description="ATPase AAA-type core" evidence="2">
    <location>
        <begin position="31"/>
        <end position="62"/>
    </location>
</feature>
<dbReference type="Gene3D" id="3.40.50.300">
    <property type="entry name" value="P-loop containing nucleotide triphosphate hydrolases"/>
    <property type="match status" value="1"/>
</dbReference>
<sequence>MMMKGDTLGSLGSSLAGLFFIWATIQRACGQERIIVFTTNHLQKLDPALIRRGRMDMRIELSYCTYEAFKVLAKNYLDLCDDHHPLFEKIKTLLEGTMITPADLAETLMARNQIIDVDGSLNSLIQTLERMNNYQRRQHYEHKEKQDRKKHKKYNIFGSLCSKS</sequence>
<dbReference type="Gramene" id="CDY70533">
    <property type="protein sequence ID" value="CDY70533"/>
    <property type="gene ID" value="GSBRNA2T00004158001"/>
</dbReference>
<dbReference type="GO" id="GO:0016887">
    <property type="term" value="F:ATP hydrolysis activity"/>
    <property type="evidence" value="ECO:0007669"/>
    <property type="project" value="InterPro"/>
</dbReference>
<reference evidence="5" key="1">
    <citation type="journal article" date="2014" name="Science">
        <title>Plant genetics. Early allopolyploid evolution in the post-Neolithic Brassica napus oilseed genome.</title>
        <authorList>
            <person name="Chalhoub B."/>
            <person name="Denoeud F."/>
            <person name="Liu S."/>
            <person name="Parkin I.A."/>
            <person name="Tang H."/>
            <person name="Wang X."/>
            <person name="Chiquet J."/>
            <person name="Belcram H."/>
            <person name="Tong C."/>
            <person name="Samans B."/>
            <person name="Correa M."/>
            <person name="Da Silva C."/>
            <person name="Just J."/>
            <person name="Falentin C."/>
            <person name="Koh C.S."/>
            <person name="Le Clainche I."/>
            <person name="Bernard M."/>
            <person name="Bento P."/>
            <person name="Noel B."/>
            <person name="Labadie K."/>
            <person name="Alberti A."/>
            <person name="Charles M."/>
            <person name="Arnaud D."/>
            <person name="Guo H."/>
            <person name="Daviaud C."/>
            <person name="Alamery S."/>
            <person name="Jabbari K."/>
            <person name="Zhao M."/>
            <person name="Edger P.P."/>
            <person name="Chelaifa H."/>
            <person name="Tack D."/>
            <person name="Lassalle G."/>
            <person name="Mestiri I."/>
            <person name="Schnel N."/>
            <person name="Le Paslier M.C."/>
            <person name="Fan G."/>
            <person name="Renault V."/>
            <person name="Bayer P.E."/>
            <person name="Golicz A.A."/>
            <person name="Manoli S."/>
            <person name="Lee T.H."/>
            <person name="Thi V.H."/>
            <person name="Chalabi S."/>
            <person name="Hu Q."/>
            <person name="Fan C."/>
            <person name="Tollenaere R."/>
            <person name="Lu Y."/>
            <person name="Battail C."/>
            <person name="Shen J."/>
            <person name="Sidebottom C.H."/>
            <person name="Wang X."/>
            <person name="Canaguier A."/>
            <person name="Chauveau A."/>
            <person name="Berard A."/>
            <person name="Deniot G."/>
            <person name="Guan M."/>
            <person name="Liu Z."/>
            <person name="Sun F."/>
            <person name="Lim Y.P."/>
            <person name="Lyons E."/>
            <person name="Town C.D."/>
            <person name="Bancroft I."/>
            <person name="Wang X."/>
            <person name="Meng J."/>
            <person name="Ma J."/>
            <person name="Pires J.C."/>
            <person name="King G.J."/>
            <person name="Brunel D."/>
            <person name="Delourme R."/>
            <person name="Renard M."/>
            <person name="Aury J.M."/>
            <person name="Adams K.L."/>
            <person name="Batley J."/>
            <person name="Snowdon R.J."/>
            <person name="Tost J."/>
            <person name="Edwards D."/>
            <person name="Zhou Y."/>
            <person name="Hua W."/>
            <person name="Sharpe A.G."/>
            <person name="Paterson A.H."/>
            <person name="Guan C."/>
            <person name="Wincker P."/>
        </authorList>
    </citation>
    <scope>NUCLEOTIDE SEQUENCE [LARGE SCALE GENOMIC DNA]</scope>
</reference>
<dbReference type="InterPro" id="IPR050747">
    <property type="entry name" value="Mitochondrial_chaperone_BCS1"/>
</dbReference>
<reference evidence="5" key="2">
    <citation type="submission" date="2014-06" db="EMBL/GenBank/DDBJ databases">
        <authorList>
            <person name="Genoscope - CEA"/>
        </authorList>
    </citation>
    <scope>NUCLEOTIDE SEQUENCE</scope>
</reference>
<dbReference type="InterPro" id="IPR003959">
    <property type="entry name" value="ATPase_AAA_core"/>
</dbReference>
<feature type="domain" description="AAA+ ATPase At3g28540-like C-terminal" evidence="3">
    <location>
        <begin position="64"/>
        <end position="136"/>
    </location>
</feature>
<reference evidence="4" key="3">
    <citation type="submission" date="2021-01" db="EMBL/GenBank/DDBJ databases">
        <authorList>
            <consortium name="Genoscope - CEA"/>
            <person name="William W."/>
        </authorList>
    </citation>
    <scope>NUCLEOTIDE SEQUENCE</scope>
</reference>
<dbReference type="Pfam" id="PF25568">
    <property type="entry name" value="AAA_lid_At3g28540"/>
    <property type="match status" value="1"/>
</dbReference>
<protein>
    <submittedName>
        <fullName evidence="4">(rape) hypothetical protein</fullName>
    </submittedName>
    <submittedName>
        <fullName evidence="5">BnaAnng34050D protein</fullName>
    </submittedName>
</protein>
<evidence type="ECO:0000259" key="2">
    <source>
        <dbReference type="Pfam" id="PF00004"/>
    </source>
</evidence>
<dbReference type="AlphaFoldDB" id="A0A078JSD9"/>
<gene>
    <name evidence="5" type="primary">BnaAnng34050D</name>
    <name evidence="4" type="ORF">DARMORV10_A07P12510.1</name>
    <name evidence="5" type="ORF">GSBRNA2T00004158001</name>
</gene>
<dbReference type="EMBL" id="HG994361">
    <property type="protein sequence ID" value="CAF2160952.1"/>
    <property type="molecule type" value="Genomic_DNA"/>
</dbReference>
<dbReference type="PANTHER" id="PTHR23070">
    <property type="entry name" value="BCS1 AAA-TYPE ATPASE"/>
    <property type="match status" value="1"/>
</dbReference>
<dbReference type="GO" id="GO:0005524">
    <property type="term" value="F:ATP binding"/>
    <property type="evidence" value="ECO:0007669"/>
    <property type="project" value="UniProtKB-KW"/>
</dbReference>
<proteinExistence type="inferred from homology"/>
<keyword evidence="1" id="KW-0067">ATP-binding</keyword>
<evidence type="ECO:0000313" key="4">
    <source>
        <dbReference type="EMBL" id="CAF2160952.1"/>
    </source>
</evidence>
<evidence type="ECO:0000259" key="3">
    <source>
        <dbReference type="Pfam" id="PF25568"/>
    </source>
</evidence>